<comment type="caution">
    <text evidence="2">The sequence shown here is derived from an EMBL/GenBank/DDBJ whole genome shotgun (WGS) entry which is preliminary data.</text>
</comment>
<gene>
    <name evidence="2" type="ORF">CEE69_01020</name>
</gene>
<evidence type="ECO:0000313" key="3">
    <source>
        <dbReference type="Proteomes" id="UP000225740"/>
    </source>
</evidence>
<evidence type="ECO:0000256" key="1">
    <source>
        <dbReference type="SAM" id="Coils"/>
    </source>
</evidence>
<dbReference type="AlphaFoldDB" id="A0A2G1WDU2"/>
<name>A0A2G1WDU2_9BACT</name>
<keyword evidence="1" id="KW-0175">Coiled coil</keyword>
<protein>
    <submittedName>
        <fullName evidence="2">Uncharacterized protein</fullName>
    </submittedName>
</protein>
<dbReference type="EMBL" id="NIZW01000001">
    <property type="protein sequence ID" value="PHQ36990.1"/>
    <property type="molecule type" value="Genomic_DNA"/>
</dbReference>
<accession>A0A2G1WDU2</accession>
<dbReference type="Proteomes" id="UP000225740">
    <property type="component" value="Unassembled WGS sequence"/>
</dbReference>
<proteinExistence type="predicted"/>
<sequence>MSGKQLDAIVADKVLKALEPASLEVSVLAAADLEQAQQCMDDNWRQRLERTRFAVDRARRQYDAVEPENRLVARELERQWNKALQDAEALEQEYARFRQTNVTELSDDQRAMIQS</sequence>
<organism evidence="2 3">
    <name type="scientific">Rhodopirellula bahusiensis</name>
    <dbReference type="NCBI Taxonomy" id="2014065"/>
    <lineage>
        <taxon>Bacteria</taxon>
        <taxon>Pseudomonadati</taxon>
        <taxon>Planctomycetota</taxon>
        <taxon>Planctomycetia</taxon>
        <taxon>Pirellulales</taxon>
        <taxon>Pirellulaceae</taxon>
        <taxon>Rhodopirellula</taxon>
    </lineage>
</organism>
<keyword evidence="3" id="KW-1185">Reference proteome</keyword>
<reference evidence="2 3" key="1">
    <citation type="submission" date="2017-06" db="EMBL/GenBank/DDBJ databases">
        <title>Description of Rhodopirellula bahusiensis sp. nov.</title>
        <authorList>
            <person name="Kizina J."/>
            <person name="Harder J."/>
        </authorList>
    </citation>
    <scope>NUCLEOTIDE SEQUENCE [LARGE SCALE GENOMIC DNA]</scope>
    <source>
        <strain evidence="2 3">SWK21</strain>
    </source>
</reference>
<feature type="coiled-coil region" evidence="1">
    <location>
        <begin position="73"/>
        <end position="100"/>
    </location>
</feature>
<evidence type="ECO:0000313" key="2">
    <source>
        <dbReference type="EMBL" id="PHQ36990.1"/>
    </source>
</evidence>